<evidence type="ECO:0000313" key="2">
    <source>
        <dbReference type="EMBL" id="VAW31045.1"/>
    </source>
</evidence>
<dbReference type="PANTHER" id="PTHR30547:SF5">
    <property type="entry name" value="NUCLEASE YHCG-RELATED"/>
    <property type="match status" value="1"/>
</dbReference>
<dbReference type="InterPro" id="IPR053148">
    <property type="entry name" value="PD-DEXK-like_domain"/>
</dbReference>
<name>A0A3B0UJ51_9ZZZZ</name>
<organism evidence="2">
    <name type="scientific">hydrothermal vent metagenome</name>
    <dbReference type="NCBI Taxonomy" id="652676"/>
    <lineage>
        <taxon>unclassified sequences</taxon>
        <taxon>metagenomes</taxon>
        <taxon>ecological metagenomes</taxon>
    </lineage>
</organism>
<dbReference type="InterPro" id="IPR009362">
    <property type="entry name" value="YhcG_C"/>
</dbReference>
<feature type="domain" description="YhcG PDDEXK nuclease" evidence="1">
    <location>
        <begin position="1"/>
        <end position="62"/>
    </location>
</feature>
<dbReference type="PANTHER" id="PTHR30547">
    <property type="entry name" value="UNCHARACTERIZED PROTEIN YHCG-RELATED"/>
    <property type="match status" value="1"/>
</dbReference>
<dbReference type="AlphaFoldDB" id="A0A3B0UJ51"/>
<sequence>MYVRMFNDLKRGEDDNPTVGIILCRDKEETLVKYSVLKDNDQLFASKYRLVLPTEQELADELARELRIIREQGGDNGE</sequence>
<protein>
    <recommendedName>
        <fullName evidence="1">YhcG PDDEXK nuclease domain-containing protein</fullName>
    </recommendedName>
</protein>
<accession>A0A3B0UJ51</accession>
<proteinExistence type="predicted"/>
<gene>
    <name evidence="2" type="ORF">MNBD_CHLOROFLEXI01-4416</name>
</gene>
<reference evidence="2" key="1">
    <citation type="submission" date="2018-06" db="EMBL/GenBank/DDBJ databases">
        <authorList>
            <person name="Zhirakovskaya E."/>
        </authorList>
    </citation>
    <scope>NUCLEOTIDE SEQUENCE</scope>
</reference>
<dbReference type="EMBL" id="UOEU01000143">
    <property type="protein sequence ID" value="VAW31045.1"/>
    <property type="molecule type" value="Genomic_DNA"/>
</dbReference>
<evidence type="ECO:0000259" key="1">
    <source>
        <dbReference type="Pfam" id="PF06250"/>
    </source>
</evidence>
<dbReference type="Pfam" id="PF06250">
    <property type="entry name" value="YhcG_C"/>
    <property type="match status" value="1"/>
</dbReference>